<evidence type="ECO:0000313" key="2">
    <source>
        <dbReference type="Proteomes" id="UP001320766"/>
    </source>
</evidence>
<sequence>MAFLIAAVVLVGLLCLLNLVLMTGVLRRLREHTAELQRLSGGAMAPMAYDPRVLVGRRLPEEAAGPRLVGFFDVECDTCHERAPEFVAAARAEDGAALAVVSGDPGRADDLVELMSGVAKVVTGDDALRIAEAVGISAFPTFLRTGAEGVIVAADTELTGLAARRAQHHA</sequence>
<evidence type="ECO:0000313" key="1">
    <source>
        <dbReference type="EMBL" id="MCP2349576.1"/>
    </source>
</evidence>
<organism evidence="1 2">
    <name type="scientific">Nonomuraea roseoviolacea subsp. carminata</name>
    <dbReference type="NCBI Taxonomy" id="160689"/>
    <lineage>
        <taxon>Bacteria</taxon>
        <taxon>Bacillati</taxon>
        <taxon>Actinomycetota</taxon>
        <taxon>Actinomycetes</taxon>
        <taxon>Streptosporangiales</taxon>
        <taxon>Streptosporangiaceae</taxon>
        <taxon>Nonomuraea</taxon>
    </lineage>
</organism>
<reference evidence="1 2" key="1">
    <citation type="submission" date="2022-06" db="EMBL/GenBank/DDBJ databases">
        <title>Sequencing the genomes of 1000 actinobacteria strains.</title>
        <authorList>
            <person name="Klenk H.-P."/>
        </authorList>
    </citation>
    <scope>NUCLEOTIDE SEQUENCE [LARGE SCALE GENOMIC DNA]</scope>
    <source>
        <strain evidence="1 2">DSM 44170</strain>
    </source>
</reference>
<dbReference type="InterPro" id="IPR036249">
    <property type="entry name" value="Thioredoxin-like_sf"/>
</dbReference>
<evidence type="ECO:0008006" key="3">
    <source>
        <dbReference type="Google" id="ProtNLM"/>
    </source>
</evidence>
<dbReference type="EMBL" id="JAMZEC010000001">
    <property type="protein sequence ID" value="MCP2349576.1"/>
    <property type="molecule type" value="Genomic_DNA"/>
</dbReference>
<proteinExistence type="predicted"/>
<dbReference type="SUPFAM" id="SSF52833">
    <property type="entry name" value="Thioredoxin-like"/>
    <property type="match status" value="1"/>
</dbReference>
<dbReference type="RefSeq" id="WP_253774243.1">
    <property type="nucleotide sequence ID" value="NZ_BAAAVE010000021.1"/>
</dbReference>
<dbReference type="Gene3D" id="3.40.30.10">
    <property type="entry name" value="Glutaredoxin"/>
    <property type="match status" value="1"/>
</dbReference>
<dbReference type="Proteomes" id="UP001320766">
    <property type="component" value="Unassembled WGS sequence"/>
</dbReference>
<name>A0ABT1K6F0_9ACTN</name>
<protein>
    <recommendedName>
        <fullName evidence="3">Thioredoxin domain-containing protein</fullName>
    </recommendedName>
</protein>
<comment type="caution">
    <text evidence="1">The sequence shown here is derived from an EMBL/GenBank/DDBJ whole genome shotgun (WGS) entry which is preliminary data.</text>
</comment>
<accession>A0ABT1K6F0</accession>
<keyword evidence="2" id="KW-1185">Reference proteome</keyword>
<gene>
    <name evidence="1" type="ORF">HD595_005698</name>
</gene>